<keyword evidence="3" id="KW-0697">Rotamase</keyword>
<sequence>MFSFMLYKCLLLLLLVVSVCLANKESEMEQPTKLLGGVLHKPEKCGFKADTSSTVKLHYRARAWGQDTFFENTYQREAPLEFKLGKRKLVKAYGELGLSNLVPPNTAIVVDVEMQAQQGDSTSPGAFLAAQQQGQPSQEKKDQ</sequence>
<dbReference type="PANTHER" id="PTHR45779:SF7">
    <property type="entry name" value="PEPTIDYLPROLYL ISOMERASE"/>
    <property type="match status" value="1"/>
</dbReference>
<comment type="catalytic activity">
    <reaction evidence="1">
        <text>[protein]-peptidylproline (omega=180) = [protein]-peptidylproline (omega=0)</text>
        <dbReference type="Rhea" id="RHEA:16237"/>
        <dbReference type="Rhea" id="RHEA-COMP:10747"/>
        <dbReference type="Rhea" id="RHEA-COMP:10748"/>
        <dbReference type="ChEBI" id="CHEBI:83833"/>
        <dbReference type="ChEBI" id="CHEBI:83834"/>
        <dbReference type="EC" id="5.2.1.8"/>
    </reaction>
</comment>
<feature type="compositionally biased region" description="Polar residues" evidence="5">
    <location>
        <begin position="119"/>
        <end position="137"/>
    </location>
</feature>
<evidence type="ECO:0000256" key="5">
    <source>
        <dbReference type="SAM" id="MobiDB-lite"/>
    </source>
</evidence>
<dbReference type="STRING" id="246409.I1CBR6"/>
<evidence type="ECO:0000259" key="7">
    <source>
        <dbReference type="Pfam" id="PF00254"/>
    </source>
</evidence>
<keyword evidence="9" id="KW-1185">Reference proteome</keyword>
<dbReference type="Gene3D" id="3.10.50.40">
    <property type="match status" value="1"/>
</dbReference>
<dbReference type="OrthoDB" id="1902587at2759"/>
<keyword evidence="6" id="KW-0732">Signal</keyword>
<reference evidence="8 9" key="1">
    <citation type="journal article" date="2009" name="PLoS Genet.">
        <title>Genomic analysis of the basal lineage fungus Rhizopus oryzae reveals a whole-genome duplication.</title>
        <authorList>
            <person name="Ma L.-J."/>
            <person name="Ibrahim A.S."/>
            <person name="Skory C."/>
            <person name="Grabherr M.G."/>
            <person name="Burger G."/>
            <person name="Butler M."/>
            <person name="Elias M."/>
            <person name="Idnurm A."/>
            <person name="Lang B.F."/>
            <person name="Sone T."/>
            <person name="Abe A."/>
            <person name="Calvo S.E."/>
            <person name="Corrochano L.M."/>
            <person name="Engels R."/>
            <person name="Fu J."/>
            <person name="Hansberg W."/>
            <person name="Kim J.-M."/>
            <person name="Kodira C.D."/>
            <person name="Koehrsen M.J."/>
            <person name="Liu B."/>
            <person name="Miranda-Saavedra D."/>
            <person name="O'Leary S."/>
            <person name="Ortiz-Castellanos L."/>
            <person name="Poulter R."/>
            <person name="Rodriguez-Romero J."/>
            <person name="Ruiz-Herrera J."/>
            <person name="Shen Y.-Q."/>
            <person name="Zeng Q."/>
            <person name="Galagan J."/>
            <person name="Birren B.W."/>
            <person name="Cuomo C.A."/>
            <person name="Wickes B.L."/>
        </authorList>
    </citation>
    <scope>NUCLEOTIDE SEQUENCE [LARGE SCALE GENOMIC DNA]</scope>
    <source>
        <strain evidence="9">RA 99-880 / ATCC MYA-4621 / FGSC 9543 / NRRL 43880</strain>
    </source>
</reference>
<feature type="domain" description="PPIase FKBP-type" evidence="7">
    <location>
        <begin position="48"/>
        <end position="91"/>
    </location>
</feature>
<evidence type="ECO:0000256" key="1">
    <source>
        <dbReference type="ARBA" id="ARBA00000971"/>
    </source>
</evidence>
<feature type="chain" id="PRO_5003638483" description="peptidylprolyl isomerase" evidence="6">
    <location>
        <begin position="23"/>
        <end position="143"/>
    </location>
</feature>
<protein>
    <recommendedName>
        <fullName evidence="2">peptidylprolyl isomerase</fullName>
        <ecNumber evidence="2">5.2.1.8</ecNumber>
    </recommendedName>
</protein>
<evidence type="ECO:0000313" key="8">
    <source>
        <dbReference type="EMBL" id="EIE85896.1"/>
    </source>
</evidence>
<dbReference type="Pfam" id="PF00254">
    <property type="entry name" value="FKBP_C"/>
    <property type="match status" value="1"/>
</dbReference>
<dbReference type="InterPro" id="IPR001179">
    <property type="entry name" value="PPIase_FKBP_dom"/>
</dbReference>
<proteinExistence type="predicted"/>
<dbReference type="Proteomes" id="UP000009138">
    <property type="component" value="Unassembled WGS sequence"/>
</dbReference>
<evidence type="ECO:0000256" key="6">
    <source>
        <dbReference type="SAM" id="SignalP"/>
    </source>
</evidence>
<evidence type="ECO:0000313" key="9">
    <source>
        <dbReference type="Proteomes" id="UP000009138"/>
    </source>
</evidence>
<evidence type="ECO:0000256" key="2">
    <source>
        <dbReference type="ARBA" id="ARBA00013194"/>
    </source>
</evidence>
<feature type="region of interest" description="Disordered" evidence="5">
    <location>
        <begin position="119"/>
        <end position="143"/>
    </location>
</feature>
<gene>
    <name evidence="8" type="ORF">RO3G_10606</name>
</gene>
<dbReference type="InParanoid" id="I1CBR6"/>
<dbReference type="GO" id="GO:0005783">
    <property type="term" value="C:endoplasmic reticulum"/>
    <property type="evidence" value="ECO:0007669"/>
    <property type="project" value="TreeGrafter"/>
</dbReference>
<feature type="signal peptide" evidence="6">
    <location>
        <begin position="1"/>
        <end position="22"/>
    </location>
</feature>
<evidence type="ECO:0000256" key="4">
    <source>
        <dbReference type="ARBA" id="ARBA00023235"/>
    </source>
</evidence>
<dbReference type="SUPFAM" id="SSF54534">
    <property type="entry name" value="FKBP-like"/>
    <property type="match status" value="1"/>
</dbReference>
<dbReference type="AlphaFoldDB" id="I1CBR6"/>
<dbReference type="VEuPathDB" id="FungiDB:RO3G_10606"/>
<dbReference type="EC" id="5.2.1.8" evidence="2"/>
<dbReference type="InterPro" id="IPR046357">
    <property type="entry name" value="PPIase_dom_sf"/>
</dbReference>
<name>I1CBR6_RHIO9</name>
<dbReference type="InterPro" id="IPR044609">
    <property type="entry name" value="FKBP2/11"/>
</dbReference>
<accession>I1CBR6</accession>
<dbReference type="EMBL" id="CH476739">
    <property type="protein sequence ID" value="EIE85896.1"/>
    <property type="molecule type" value="Genomic_DNA"/>
</dbReference>
<dbReference type="RefSeq" id="XP_067521292.1">
    <property type="nucleotide sequence ID" value="XM_067665191.1"/>
</dbReference>
<dbReference type="GO" id="GO:0003755">
    <property type="term" value="F:peptidyl-prolyl cis-trans isomerase activity"/>
    <property type="evidence" value="ECO:0007669"/>
    <property type="project" value="UniProtKB-KW"/>
</dbReference>
<dbReference type="GeneID" id="93617572"/>
<keyword evidence="4" id="KW-0413">Isomerase</keyword>
<evidence type="ECO:0000256" key="3">
    <source>
        <dbReference type="ARBA" id="ARBA00023110"/>
    </source>
</evidence>
<dbReference type="PANTHER" id="PTHR45779">
    <property type="entry name" value="PEPTIDYLPROLYL ISOMERASE"/>
    <property type="match status" value="1"/>
</dbReference>
<organism evidence="8 9">
    <name type="scientific">Rhizopus delemar (strain RA 99-880 / ATCC MYA-4621 / FGSC 9543 / NRRL 43880)</name>
    <name type="common">Mucormycosis agent</name>
    <name type="synonym">Rhizopus arrhizus var. delemar</name>
    <dbReference type="NCBI Taxonomy" id="246409"/>
    <lineage>
        <taxon>Eukaryota</taxon>
        <taxon>Fungi</taxon>
        <taxon>Fungi incertae sedis</taxon>
        <taxon>Mucoromycota</taxon>
        <taxon>Mucoromycotina</taxon>
        <taxon>Mucoromycetes</taxon>
        <taxon>Mucorales</taxon>
        <taxon>Mucorineae</taxon>
        <taxon>Rhizopodaceae</taxon>
        <taxon>Rhizopus</taxon>
    </lineage>
</organism>